<sequence>MPAGLGRLRQVAGRGAGQAVRLRPGPARGVGRGLVDRRRAVHQARLQVTGGPAVRTAGRDHLAPLDGLRGFAVAAVLLFHAGHLSGGFLGVDLFFVLSGFLITRLLLTEAAGRGRIDLAAFWGRRARRLLPALTVMGLLTLPAAWAFGSPALLGSALDDAPWVAVQGVNWHFITERIGYWNASGTRLFSHLWSIAVEWQFYLAWPLVVAAAGRGRAGERRVAVLAAAGALASAALMRDLGDAVDTTRAYEGTDTRAFALLLGALAATAPVRELCARVPRRAVDGICALLGGGLVASWVLTGGQSSPGLFRGGMFAHSLAAAALIALLARTADGYVGRLVGSAVPRRLGEWSYSLYLWHWPVYLLLPDPVFGVGGWGRTALAIGMSLVAAVLSKVWVEDPVRFRAGWASGRRGLVALSAAAAVAVVVWAAVPRPHPGAGTVDVNRLMAP</sequence>
<dbReference type="GO" id="GO:0016746">
    <property type="term" value="F:acyltransferase activity"/>
    <property type="evidence" value="ECO:0007669"/>
    <property type="project" value="UniProtKB-KW"/>
</dbReference>
<keyword evidence="1" id="KW-0812">Transmembrane</keyword>
<protein>
    <submittedName>
        <fullName evidence="3">Acyltransferase</fullName>
    </submittedName>
</protein>
<name>A0ABS1Q3H4_9ACTN</name>
<evidence type="ECO:0000313" key="3">
    <source>
        <dbReference type="EMBL" id="MBL1119222.1"/>
    </source>
</evidence>
<dbReference type="InterPro" id="IPR002656">
    <property type="entry name" value="Acyl_transf_3_dom"/>
</dbReference>
<gene>
    <name evidence="3" type="ORF">JK364_43715</name>
</gene>
<dbReference type="PANTHER" id="PTHR23028">
    <property type="entry name" value="ACETYLTRANSFERASE"/>
    <property type="match status" value="1"/>
</dbReference>
<dbReference type="InterPro" id="IPR050879">
    <property type="entry name" value="Acyltransferase_3"/>
</dbReference>
<keyword evidence="1" id="KW-0472">Membrane</keyword>
<dbReference type="Pfam" id="PF01757">
    <property type="entry name" value="Acyl_transf_3"/>
    <property type="match status" value="1"/>
</dbReference>
<feature type="transmembrane region" description="Helical" evidence="1">
    <location>
        <begin position="87"/>
        <end position="107"/>
    </location>
</feature>
<feature type="transmembrane region" description="Helical" evidence="1">
    <location>
        <begin position="412"/>
        <end position="430"/>
    </location>
</feature>
<dbReference type="PANTHER" id="PTHR23028:SF53">
    <property type="entry name" value="ACYL_TRANSF_3 DOMAIN-CONTAINING PROTEIN"/>
    <property type="match status" value="1"/>
</dbReference>
<comment type="caution">
    <text evidence="3">The sequence shown here is derived from an EMBL/GenBank/DDBJ whole genome shotgun (WGS) entry which is preliminary data.</text>
</comment>
<keyword evidence="4" id="KW-1185">Reference proteome</keyword>
<feature type="domain" description="Acyltransferase 3" evidence="2">
    <location>
        <begin position="65"/>
        <end position="391"/>
    </location>
</feature>
<feature type="transmembrane region" description="Helical" evidence="1">
    <location>
        <begin position="128"/>
        <end position="147"/>
    </location>
</feature>
<feature type="transmembrane region" description="Helical" evidence="1">
    <location>
        <begin position="372"/>
        <end position="391"/>
    </location>
</feature>
<organism evidence="3 4">
    <name type="scientific">Streptomyces endocoffeicus</name>
    <dbReference type="NCBI Taxonomy" id="2898945"/>
    <lineage>
        <taxon>Bacteria</taxon>
        <taxon>Bacillati</taxon>
        <taxon>Actinomycetota</taxon>
        <taxon>Actinomycetes</taxon>
        <taxon>Kitasatosporales</taxon>
        <taxon>Streptomycetaceae</taxon>
        <taxon>Streptomyces</taxon>
    </lineage>
</organism>
<evidence type="ECO:0000313" key="4">
    <source>
        <dbReference type="Proteomes" id="UP000621510"/>
    </source>
</evidence>
<reference evidence="3 4" key="1">
    <citation type="submission" date="2021-01" db="EMBL/GenBank/DDBJ databases">
        <title>WGS of actinomycetes isolated from Thailand.</title>
        <authorList>
            <person name="Thawai C."/>
        </authorList>
    </citation>
    <scope>NUCLEOTIDE SEQUENCE [LARGE SCALE GENOMIC DNA]</scope>
    <source>
        <strain evidence="3 4">CA3R110</strain>
    </source>
</reference>
<evidence type="ECO:0000256" key="1">
    <source>
        <dbReference type="SAM" id="Phobius"/>
    </source>
</evidence>
<feature type="transmembrane region" description="Helical" evidence="1">
    <location>
        <begin position="190"/>
        <end position="209"/>
    </location>
</feature>
<dbReference type="EMBL" id="JAERRG010000029">
    <property type="protein sequence ID" value="MBL1119222.1"/>
    <property type="molecule type" value="Genomic_DNA"/>
</dbReference>
<feature type="transmembrane region" description="Helical" evidence="1">
    <location>
        <begin position="281"/>
        <end position="299"/>
    </location>
</feature>
<proteinExistence type="predicted"/>
<keyword evidence="3" id="KW-0808">Transferase</keyword>
<keyword evidence="1" id="KW-1133">Transmembrane helix</keyword>
<dbReference type="Proteomes" id="UP000621510">
    <property type="component" value="Unassembled WGS sequence"/>
</dbReference>
<evidence type="ECO:0000259" key="2">
    <source>
        <dbReference type="Pfam" id="PF01757"/>
    </source>
</evidence>
<keyword evidence="3" id="KW-0012">Acyltransferase</keyword>
<accession>A0ABS1Q3H4</accession>